<reference evidence="2" key="1">
    <citation type="submission" date="2023-06" db="EMBL/GenBank/DDBJ databases">
        <title>Genome-scale phylogeny and comparative genomics of the fungal order Sordariales.</title>
        <authorList>
            <consortium name="Lawrence Berkeley National Laboratory"/>
            <person name="Hensen N."/>
            <person name="Bonometti L."/>
            <person name="Westerberg I."/>
            <person name="Brannstrom I.O."/>
            <person name="Guillou S."/>
            <person name="Cros-Aarteil S."/>
            <person name="Calhoun S."/>
            <person name="Haridas S."/>
            <person name="Kuo A."/>
            <person name="Mondo S."/>
            <person name="Pangilinan J."/>
            <person name="Riley R."/>
            <person name="Labutti K."/>
            <person name="Andreopoulos B."/>
            <person name="Lipzen A."/>
            <person name="Chen C."/>
            <person name="Yanf M."/>
            <person name="Daum C."/>
            <person name="Ng V."/>
            <person name="Clum A."/>
            <person name="Steindorff A."/>
            <person name="Ohm R."/>
            <person name="Martin F."/>
            <person name="Silar P."/>
            <person name="Natvig D."/>
            <person name="Lalanne C."/>
            <person name="Gautier V."/>
            <person name="Ament-Velasquez S.L."/>
            <person name="Kruys A."/>
            <person name="Hutchinson M.I."/>
            <person name="Powell A.J."/>
            <person name="Barry K."/>
            <person name="Miller A.N."/>
            <person name="Grigoriev I.V."/>
            <person name="Debuchy R."/>
            <person name="Gladieux P."/>
            <person name="Thoren M.H."/>
            <person name="Johannesson H."/>
        </authorList>
    </citation>
    <scope>NUCLEOTIDE SEQUENCE</scope>
    <source>
        <strain evidence="2">CBS 606.72</strain>
    </source>
</reference>
<sequence>MDFPLSILGWMSNDDYGKPSDSSLIRRRPLISYAFVRIADPDPLETFDFKDRQLEWAEWAALYLCKATRVVSVTNGVTTISYANGGPQIGRQYRAPIQSTALGEMDFWKYWAPQDGGTPDLTNLPKQDDRIGGNSSQMVADPTAMAFCLTYYGWDYDIGIRLKSSIQKGKLLSATDWTGTNPWASKPEAKIAMVHPIYEPSDAAKDILARVENISLGVMLKTMAAALNTILFARSEEEPVRGSVKVTDIVVEVRWAWLTLLIGLEALGLILLVAVKLKKRQVAGLWKDSVLAALYNGLDREDDSLYLHGARTMVEIQGKAKSTRVVLRENEGRVMLAAAY</sequence>
<keyword evidence="3" id="KW-1185">Reference proteome</keyword>
<evidence type="ECO:0000256" key="1">
    <source>
        <dbReference type="SAM" id="Phobius"/>
    </source>
</evidence>
<keyword evidence="1" id="KW-0472">Membrane</keyword>
<feature type="transmembrane region" description="Helical" evidence="1">
    <location>
        <begin position="255"/>
        <end position="275"/>
    </location>
</feature>
<dbReference type="PANTHER" id="PTHR35394">
    <property type="entry name" value="DUF3176 DOMAIN-CONTAINING PROTEIN"/>
    <property type="match status" value="1"/>
</dbReference>
<organism evidence="2 3">
    <name type="scientific">Immersiella caudata</name>
    <dbReference type="NCBI Taxonomy" id="314043"/>
    <lineage>
        <taxon>Eukaryota</taxon>
        <taxon>Fungi</taxon>
        <taxon>Dikarya</taxon>
        <taxon>Ascomycota</taxon>
        <taxon>Pezizomycotina</taxon>
        <taxon>Sordariomycetes</taxon>
        <taxon>Sordariomycetidae</taxon>
        <taxon>Sordariales</taxon>
        <taxon>Lasiosphaeriaceae</taxon>
        <taxon>Immersiella</taxon>
    </lineage>
</organism>
<keyword evidence="1" id="KW-1133">Transmembrane helix</keyword>
<keyword evidence="1" id="KW-0812">Transmembrane</keyword>
<proteinExistence type="predicted"/>
<evidence type="ECO:0000313" key="3">
    <source>
        <dbReference type="Proteomes" id="UP001175000"/>
    </source>
</evidence>
<gene>
    <name evidence="2" type="ORF">B0T14DRAFT_135282</name>
</gene>
<comment type="caution">
    <text evidence="2">The sequence shown here is derived from an EMBL/GenBank/DDBJ whole genome shotgun (WGS) entry which is preliminary data.</text>
</comment>
<protein>
    <submittedName>
        <fullName evidence="2">Uncharacterized protein</fullName>
    </submittedName>
</protein>
<dbReference type="PANTHER" id="PTHR35394:SF5">
    <property type="entry name" value="DUF3176 DOMAIN-CONTAINING PROTEIN"/>
    <property type="match status" value="1"/>
</dbReference>
<dbReference type="EMBL" id="JAULSU010000002">
    <property type="protein sequence ID" value="KAK0627375.1"/>
    <property type="molecule type" value="Genomic_DNA"/>
</dbReference>
<accession>A0AA39X5W3</accession>
<name>A0AA39X5W3_9PEZI</name>
<dbReference type="Proteomes" id="UP001175000">
    <property type="component" value="Unassembled WGS sequence"/>
</dbReference>
<dbReference type="AlphaFoldDB" id="A0AA39X5W3"/>
<evidence type="ECO:0000313" key="2">
    <source>
        <dbReference type="EMBL" id="KAK0627375.1"/>
    </source>
</evidence>